<proteinExistence type="inferred from homology"/>
<accession>A0ABS5ECR1</accession>
<sequence>MTNVRRADTSSDPVLLGDLARAAGIDTDWQDVDGRRHVVPAETLRGVLAALDLPANSAAQARDSLARRRALPVVPTPGSGHCYPPPEGRRYAIVAQTFSLRRSTDQGIGDYTALAELGAGAPGAALIGLSPPHALMPVERDRASPYQPSDRRFLEPVLLDLAALAPMGETVAAALDVAEPAFAALRECTCVDYPAVWATKRPVLEAAFRAAPRKELDAFHRAGGRVLDDFATFAALSDRFGPRRAWPAGFEHPGDAGIAAFRANATDAIRFHVFLQWLCDRQLKEAAAAGPGLYRDLAVGAAPDGSEVWSQPTRFLRGFSIGAPPDPYSVSGQIWGIPVPDPHRSAAEGHAGFAALVAANMRHARALRLDHAMGLERLFVIPDGAEARDGCYLRYDAGGLMTALARESRAAQCSVIGEALGTVPEGFRDRLATAGVLAYRVLWFERDAAGLRHPKHWPAFAACCVSTHDLPPLAGWWQGSDIAEAEALGLLAPAGAILARQHRAEDRAAVAAAAGTDVATFNPDAAGAVYRHVSQAPCALLLVPTEDLIGETNGVNRPGTDKERPNWRLRHPVTMDALFANPYATAIMNAIGRH</sequence>
<dbReference type="GO" id="GO:0004134">
    <property type="term" value="F:4-alpha-glucanotransferase activity"/>
    <property type="evidence" value="ECO:0007669"/>
    <property type="project" value="UniProtKB-EC"/>
</dbReference>
<evidence type="ECO:0000313" key="12">
    <source>
        <dbReference type="Proteomes" id="UP000698752"/>
    </source>
</evidence>
<evidence type="ECO:0000256" key="2">
    <source>
        <dbReference type="ARBA" id="ARBA00005684"/>
    </source>
</evidence>
<comment type="catalytic activity">
    <reaction evidence="1 10">
        <text>Transfers a segment of a (1-&gt;4)-alpha-D-glucan to a new position in an acceptor, which may be glucose or a (1-&gt;4)-alpha-D-glucan.</text>
        <dbReference type="EC" id="2.4.1.25"/>
    </reaction>
</comment>
<dbReference type="PANTHER" id="PTHR32438">
    <property type="entry name" value="4-ALPHA-GLUCANOTRANSFERASE DPE1, CHLOROPLASTIC/AMYLOPLASTIC"/>
    <property type="match status" value="1"/>
</dbReference>
<evidence type="ECO:0000256" key="3">
    <source>
        <dbReference type="ARBA" id="ARBA00012560"/>
    </source>
</evidence>
<dbReference type="Pfam" id="PF02446">
    <property type="entry name" value="Glyco_hydro_77"/>
    <property type="match status" value="1"/>
</dbReference>
<gene>
    <name evidence="11" type="primary">malQ</name>
    <name evidence="11" type="ORF">GXW78_03965</name>
</gene>
<protein>
    <recommendedName>
        <fullName evidence="4 10">4-alpha-glucanotransferase</fullName>
        <ecNumber evidence="3 10">2.4.1.25</ecNumber>
    </recommendedName>
    <alternativeName>
        <fullName evidence="8 10">Amylomaltase</fullName>
    </alternativeName>
    <alternativeName>
        <fullName evidence="9 10">Disproportionating enzyme</fullName>
    </alternativeName>
</protein>
<dbReference type="EMBL" id="JAAEDI010000004">
    <property type="protein sequence ID" value="MBR0648803.1"/>
    <property type="molecule type" value="Genomic_DNA"/>
</dbReference>
<dbReference type="RefSeq" id="WP_211866250.1">
    <property type="nucleotide sequence ID" value="NZ_JAAEDI010000004.1"/>
</dbReference>
<organism evidence="11 12">
    <name type="scientific">Neoroseomonas terrae</name>
    <dbReference type="NCBI Taxonomy" id="424799"/>
    <lineage>
        <taxon>Bacteria</taxon>
        <taxon>Pseudomonadati</taxon>
        <taxon>Pseudomonadota</taxon>
        <taxon>Alphaproteobacteria</taxon>
        <taxon>Acetobacterales</taxon>
        <taxon>Acetobacteraceae</taxon>
        <taxon>Neoroseomonas</taxon>
    </lineage>
</organism>
<evidence type="ECO:0000313" key="11">
    <source>
        <dbReference type="EMBL" id="MBR0648803.1"/>
    </source>
</evidence>
<name>A0ABS5ECR1_9PROT</name>
<evidence type="ECO:0000256" key="5">
    <source>
        <dbReference type="ARBA" id="ARBA00022676"/>
    </source>
</evidence>
<comment type="caution">
    <text evidence="11">The sequence shown here is derived from an EMBL/GenBank/DDBJ whole genome shotgun (WGS) entry which is preliminary data.</text>
</comment>
<dbReference type="PANTHER" id="PTHR32438:SF5">
    <property type="entry name" value="4-ALPHA-GLUCANOTRANSFERASE DPE1, CHLOROPLASTIC_AMYLOPLASTIC"/>
    <property type="match status" value="1"/>
</dbReference>
<keyword evidence="6 10" id="KW-0808">Transferase</keyword>
<dbReference type="NCBIfam" id="TIGR00217">
    <property type="entry name" value="malQ"/>
    <property type="match status" value="1"/>
</dbReference>
<reference evidence="12" key="1">
    <citation type="journal article" date="2021" name="Syst. Appl. Microbiol.">
        <title>Roseomonas hellenica sp. nov., isolated from roots of wild-growing Alkanna tinctoria.</title>
        <authorList>
            <person name="Rat A."/>
            <person name="Naranjo H.D."/>
            <person name="Lebbe L."/>
            <person name="Cnockaert M."/>
            <person name="Krigas N."/>
            <person name="Grigoriadou K."/>
            <person name="Maloupa E."/>
            <person name="Willems A."/>
        </authorList>
    </citation>
    <scope>NUCLEOTIDE SEQUENCE [LARGE SCALE GENOMIC DNA]</scope>
    <source>
        <strain evidence="12">LMG 31159</strain>
    </source>
</reference>
<evidence type="ECO:0000256" key="8">
    <source>
        <dbReference type="ARBA" id="ARBA00031423"/>
    </source>
</evidence>
<keyword evidence="7 10" id="KW-0119">Carbohydrate metabolism</keyword>
<evidence type="ECO:0000256" key="7">
    <source>
        <dbReference type="ARBA" id="ARBA00023277"/>
    </source>
</evidence>
<dbReference type="Gene3D" id="3.20.20.80">
    <property type="entry name" value="Glycosidases"/>
    <property type="match status" value="1"/>
</dbReference>
<evidence type="ECO:0000256" key="4">
    <source>
        <dbReference type="ARBA" id="ARBA00020295"/>
    </source>
</evidence>
<keyword evidence="12" id="KW-1185">Reference proteome</keyword>
<keyword evidence="5 10" id="KW-0328">Glycosyltransferase</keyword>
<evidence type="ECO:0000256" key="6">
    <source>
        <dbReference type="ARBA" id="ARBA00022679"/>
    </source>
</evidence>
<dbReference type="InterPro" id="IPR003385">
    <property type="entry name" value="Glyco_hydro_77"/>
</dbReference>
<dbReference type="Proteomes" id="UP000698752">
    <property type="component" value="Unassembled WGS sequence"/>
</dbReference>
<comment type="similarity">
    <text evidence="2 10">Belongs to the disproportionating enzyme family.</text>
</comment>
<dbReference type="EC" id="2.4.1.25" evidence="3 10"/>
<evidence type="ECO:0000256" key="1">
    <source>
        <dbReference type="ARBA" id="ARBA00000439"/>
    </source>
</evidence>
<dbReference type="InterPro" id="IPR017853">
    <property type="entry name" value="GH"/>
</dbReference>
<evidence type="ECO:0000256" key="9">
    <source>
        <dbReference type="ARBA" id="ARBA00031501"/>
    </source>
</evidence>
<dbReference type="SUPFAM" id="SSF51445">
    <property type="entry name" value="(Trans)glycosidases"/>
    <property type="match status" value="1"/>
</dbReference>
<evidence type="ECO:0000256" key="10">
    <source>
        <dbReference type="RuleBase" id="RU361207"/>
    </source>
</evidence>